<reference evidence="1 2" key="1">
    <citation type="journal article" date="2014" name="Int. J. Syst. Evol. Microbiol.">
        <title>Complete genome sequence of Corynebacterium casei LMG S-19264T (=DSM 44701T), isolated from a smear-ripened cheese.</title>
        <authorList>
            <consortium name="US DOE Joint Genome Institute (JGI-PGF)"/>
            <person name="Walter F."/>
            <person name="Albersmeier A."/>
            <person name="Kalinowski J."/>
            <person name="Ruckert C."/>
        </authorList>
    </citation>
    <scope>NUCLEOTIDE SEQUENCE [LARGE SCALE GENOMIC DNA]</scope>
    <source>
        <strain evidence="1 2">KCTC 23968</strain>
    </source>
</reference>
<accession>A0A918NFJ4</accession>
<protein>
    <submittedName>
        <fullName evidence="1">Uncharacterized protein</fullName>
    </submittedName>
</protein>
<proteinExistence type="predicted"/>
<name>A0A918NFJ4_9PROT</name>
<evidence type="ECO:0000313" key="1">
    <source>
        <dbReference type="EMBL" id="GGX69228.1"/>
    </source>
</evidence>
<organism evidence="1 2">
    <name type="scientific">Litorimonas cladophorae</name>
    <dbReference type="NCBI Taxonomy" id="1220491"/>
    <lineage>
        <taxon>Bacteria</taxon>
        <taxon>Pseudomonadati</taxon>
        <taxon>Pseudomonadota</taxon>
        <taxon>Alphaproteobacteria</taxon>
        <taxon>Maricaulales</taxon>
        <taxon>Robiginitomaculaceae</taxon>
    </lineage>
</organism>
<sequence>MRERSGLAITHSVEQFDGKLEQFMSLARPGQRIYASAEPRDVPKAIRAFKMAQLDADYDADSTAFYRNIEARWASALMQPSHAVKGEKLWLIDCDTDAETTLARAALDEFYDQDFVYDYASKTGTHILTKPFNLTKCLPTFQNLIHKNALMLWAC</sequence>
<dbReference type="Proteomes" id="UP000600865">
    <property type="component" value="Unassembled WGS sequence"/>
</dbReference>
<comment type="caution">
    <text evidence="1">The sequence shown here is derived from an EMBL/GenBank/DDBJ whole genome shotgun (WGS) entry which is preliminary data.</text>
</comment>
<evidence type="ECO:0000313" key="2">
    <source>
        <dbReference type="Proteomes" id="UP000600865"/>
    </source>
</evidence>
<gene>
    <name evidence="1" type="ORF">GCM10011309_18970</name>
</gene>
<dbReference type="EMBL" id="BMYV01000002">
    <property type="protein sequence ID" value="GGX69228.1"/>
    <property type="molecule type" value="Genomic_DNA"/>
</dbReference>
<keyword evidence="2" id="KW-1185">Reference proteome</keyword>
<dbReference type="AlphaFoldDB" id="A0A918NFJ4"/>